<name>A0AA37XHV0_9MICO</name>
<reference evidence="1" key="2">
    <citation type="submission" date="2023-02" db="EMBL/GenBank/DDBJ databases">
        <authorList>
            <person name="Sun Q."/>
            <person name="Mori K."/>
        </authorList>
    </citation>
    <scope>NUCLEOTIDE SEQUENCE</scope>
    <source>
        <strain evidence="1">NBRC 112290</strain>
    </source>
</reference>
<accession>A0AA37XHV0</accession>
<dbReference type="EMBL" id="BSUM01000002">
    <property type="protein sequence ID" value="GMA33585.1"/>
    <property type="molecule type" value="Genomic_DNA"/>
</dbReference>
<evidence type="ECO:0000313" key="3">
    <source>
        <dbReference type="Proteomes" id="UP001157161"/>
    </source>
</evidence>
<proteinExistence type="predicted"/>
<dbReference type="Proteomes" id="UP001157161">
    <property type="component" value="Unassembled WGS sequence"/>
</dbReference>
<evidence type="ECO:0000313" key="1">
    <source>
        <dbReference type="EMBL" id="GMA33510.1"/>
    </source>
</evidence>
<organism evidence="1 3">
    <name type="scientific">Litorihabitans aurantiacus</name>
    <dbReference type="NCBI Taxonomy" id="1930061"/>
    <lineage>
        <taxon>Bacteria</taxon>
        <taxon>Bacillati</taxon>
        <taxon>Actinomycetota</taxon>
        <taxon>Actinomycetes</taxon>
        <taxon>Micrococcales</taxon>
        <taxon>Beutenbergiaceae</taxon>
        <taxon>Litorihabitans</taxon>
    </lineage>
</organism>
<sequence>MLDVIVASGQPLYPELNVQRLESWMTPHVVWVRDLLSRGGMGSQYLARRDVRGFASDEQKVVKTATGVEVISSGAVTVDFDEQIPIGSLVTVWPGTPGQRDAQVVAVSRHHAPGWPAFQTISLS</sequence>
<protein>
    <submittedName>
        <fullName evidence="1">Uncharacterized protein</fullName>
    </submittedName>
</protein>
<gene>
    <name evidence="1" type="ORF">GCM10025875_35020</name>
    <name evidence="2" type="ORF">GCM10025875_35770</name>
</gene>
<comment type="caution">
    <text evidence="1">The sequence shown here is derived from an EMBL/GenBank/DDBJ whole genome shotgun (WGS) entry which is preliminary data.</text>
</comment>
<dbReference type="RefSeq" id="WP_284252363.1">
    <property type="nucleotide sequence ID" value="NZ_BSUM01000001.1"/>
</dbReference>
<evidence type="ECO:0000313" key="2">
    <source>
        <dbReference type="EMBL" id="GMA33585.1"/>
    </source>
</evidence>
<keyword evidence="3" id="KW-1185">Reference proteome</keyword>
<reference evidence="1" key="1">
    <citation type="journal article" date="2014" name="Int. J. Syst. Evol. Microbiol.">
        <title>Complete genome sequence of Corynebacterium casei LMG S-19264T (=DSM 44701T), isolated from a smear-ripened cheese.</title>
        <authorList>
            <consortium name="US DOE Joint Genome Institute (JGI-PGF)"/>
            <person name="Walter F."/>
            <person name="Albersmeier A."/>
            <person name="Kalinowski J."/>
            <person name="Ruckert C."/>
        </authorList>
    </citation>
    <scope>NUCLEOTIDE SEQUENCE</scope>
    <source>
        <strain evidence="1">NBRC 112290</strain>
    </source>
</reference>
<dbReference type="AlphaFoldDB" id="A0AA37XHV0"/>
<dbReference type="EMBL" id="BSUM01000001">
    <property type="protein sequence ID" value="GMA33510.1"/>
    <property type="molecule type" value="Genomic_DNA"/>
</dbReference>